<dbReference type="EMBL" id="FTOV01000004">
    <property type="protein sequence ID" value="SIS95842.1"/>
    <property type="molecule type" value="Genomic_DNA"/>
</dbReference>
<accession>A0A1N7NC10</accession>
<evidence type="ECO:0000313" key="3">
    <source>
        <dbReference type="Proteomes" id="UP000185781"/>
    </source>
</evidence>
<sequence length="176" mass="21178">MNSFYKSIGLYDELIFETTMDKAEFIYILKKLIYNSNFSFFENSEYLIPKRYEYKGYLNKNEFLIMRRRHLFDMSSPNPYIRGTINDENGKILIRMEFTPIKYSGISLIFLIIFLIIFFNIPFQGSSDMSFIVIIPIIGVINYYFTLKRNITRGKYDFERELNFIVQKNNMLKNTR</sequence>
<name>A0A1N7NC10_9FLAO</name>
<gene>
    <name evidence="2" type="ORF">SAMN05421785_104151</name>
</gene>
<reference evidence="2 3" key="1">
    <citation type="submission" date="2017-01" db="EMBL/GenBank/DDBJ databases">
        <authorList>
            <person name="Mah S.A."/>
            <person name="Swanson W.J."/>
            <person name="Moy G.W."/>
            <person name="Vacquier V.D."/>
        </authorList>
    </citation>
    <scope>NUCLEOTIDE SEQUENCE [LARGE SCALE GENOMIC DNA]</scope>
    <source>
        <strain evidence="2 3">DSM 18014</strain>
    </source>
</reference>
<proteinExistence type="predicted"/>
<keyword evidence="1" id="KW-0812">Transmembrane</keyword>
<keyword evidence="1" id="KW-0472">Membrane</keyword>
<keyword evidence="1" id="KW-1133">Transmembrane helix</keyword>
<dbReference type="STRING" id="373672.SAMN05421785_104151"/>
<protein>
    <submittedName>
        <fullName evidence="2">Uncharacterized protein</fullName>
    </submittedName>
</protein>
<evidence type="ECO:0000256" key="1">
    <source>
        <dbReference type="SAM" id="Phobius"/>
    </source>
</evidence>
<dbReference type="RefSeq" id="WP_076392246.1">
    <property type="nucleotide sequence ID" value="NZ_FTOV01000004.1"/>
</dbReference>
<dbReference type="Proteomes" id="UP000185781">
    <property type="component" value="Unassembled WGS sequence"/>
</dbReference>
<organism evidence="2 3">
    <name type="scientific">Chryseobacterium gambrini</name>
    <dbReference type="NCBI Taxonomy" id="373672"/>
    <lineage>
        <taxon>Bacteria</taxon>
        <taxon>Pseudomonadati</taxon>
        <taxon>Bacteroidota</taxon>
        <taxon>Flavobacteriia</taxon>
        <taxon>Flavobacteriales</taxon>
        <taxon>Weeksellaceae</taxon>
        <taxon>Chryseobacterium group</taxon>
        <taxon>Chryseobacterium</taxon>
    </lineage>
</organism>
<dbReference type="AlphaFoldDB" id="A0A1N7NC10"/>
<dbReference type="OrthoDB" id="886186at2"/>
<feature type="transmembrane region" description="Helical" evidence="1">
    <location>
        <begin position="129"/>
        <end position="147"/>
    </location>
</feature>
<feature type="transmembrane region" description="Helical" evidence="1">
    <location>
        <begin position="103"/>
        <end position="123"/>
    </location>
</feature>
<evidence type="ECO:0000313" key="2">
    <source>
        <dbReference type="EMBL" id="SIS95842.1"/>
    </source>
</evidence>